<evidence type="ECO:0000259" key="9">
    <source>
        <dbReference type="Pfam" id="PF07715"/>
    </source>
</evidence>
<keyword evidence="8" id="KW-0732">Signal</keyword>
<keyword evidence="11" id="KW-1185">Reference proteome</keyword>
<keyword evidence="6 7" id="KW-0998">Cell outer membrane</keyword>
<dbReference type="Gene3D" id="2.40.170.20">
    <property type="entry name" value="TonB-dependent receptor, beta-barrel domain"/>
    <property type="match status" value="1"/>
</dbReference>
<evidence type="ECO:0000256" key="3">
    <source>
        <dbReference type="ARBA" id="ARBA00022452"/>
    </source>
</evidence>
<dbReference type="InterPro" id="IPR008969">
    <property type="entry name" value="CarboxyPept-like_regulatory"/>
</dbReference>
<sequence>MKKILLSVLAILVLFCTTSFSQTRQVTGVVLSGEDNLPLPGVNILIKGTTRGVISDLDGFYTIQANSTETLVFSFVGFVAQEVLVGSKSSIDILLIPDAKVLGEVVVVGYGSTTRGDLTGNIASLKGTDLASIPVPNFQEALQGRMAGVFVESSSGKLGGGVKIRVRGTTSISGGNEPLYVIDGIPMTSSGAIGLYNPMSDINFNDIESFDVLKDASAAAIYGARAANGVVLITTKSGAKGKTKFNVGIQRGISEPTRKREFLDAAEFVELMRESGYNNDLRAGTDPINNPSDYAGSDLEFVEGRLDRYSGWSDWRNLETNTNWQEEAFNGSAGTTNVNFSAAGGDEKTRFYFSGAYDKQTGIMIRNDFERVSARLNLDHSVSDKFTIGANFGLSRTENNRLSDDNQFNNPIQLVALAPITPIRDLNGQLYDRPTTTYYNNLIDSENASWLNTSFRNITNVFGEYKFNANLKFRTEFGVDILNQNEEQYFGSRTNTGLSTNGYGRSRWLRIFNYNTNNYFTYTKIFAEKHNLEAIAGMSFQRSDENFTSVEGQEFPLDDLKTLASAAEIVGGTSTLTNFSFLSYFTRVNYKYANKYLATLSARIDGSSRFGENNKYGFFPAASLGWVLTEESFLKGNENLSLLKLRASFGLTGNAEIGNFDHLGLFGPAAYALIPGLIPSQIPNPDLTWEKTAQIDIGVEFAFLRDRITGEIDYYNKNTTDLLLNVPIPATSGFLIQRQNIGRMQNSGVEIVLNSANVSRQKFSWNTSINFARNINKVKELAPGQESIPPSSSRFLNSIFIGEPIGVFYGPKFAGVDPDNGDALYYANEELSETTNDYNAATRMVVGDPNPKFIGGITNSLTFGAFDLNILFQGVFGNDIYDGGGGFFAANGDWFDNSTRDQMARWQNPGDITDIPQARLGECNGCNASSRYLSDGSYVRLKTLTFGYSPPSSLLERMKVTSFRIFFTGQNLLTFTNYNGWDPEVSADSLTGNILQGNDFYSAPQARTYSIGINVGF</sequence>
<evidence type="ECO:0000256" key="5">
    <source>
        <dbReference type="ARBA" id="ARBA00023136"/>
    </source>
</evidence>
<comment type="caution">
    <text evidence="10">The sequence shown here is derived from an EMBL/GenBank/DDBJ whole genome shotgun (WGS) entry which is preliminary data.</text>
</comment>
<evidence type="ECO:0000256" key="1">
    <source>
        <dbReference type="ARBA" id="ARBA00004571"/>
    </source>
</evidence>
<comment type="subcellular location">
    <subcellularLocation>
        <location evidence="1 7">Cell outer membrane</location>
        <topology evidence="1 7">Multi-pass membrane protein</topology>
    </subcellularLocation>
</comment>
<reference evidence="10 11" key="1">
    <citation type="submission" date="2016-10" db="EMBL/GenBank/DDBJ databases">
        <authorList>
            <person name="Varghese N."/>
            <person name="Submissions S."/>
        </authorList>
    </citation>
    <scope>NUCLEOTIDE SEQUENCE [LARGE SCALE GENOMIC DNA]</scope>
    <source>
        <strain evidence="10 11">DSM 17997</strain>
    </source>
</reference>
<dbReference type="InterPro" id="IPR037066">
    <property type="entry name" value="Plug_dom_sf"/>
</dbReference>
<protein>
    <submittedName>
        <fullName evidence="10">TonB-linked outer membrane protein, SusC/RagA family</fullName>
    </submittedName>
</protein>
<evidence type="ECO:0000256" key="8">
    <source>
        <dbReference type="SAM" id="SignalP"/>
    </source>
</evidence>
<dbReference type="Proteomes" id="UP000199663">
    <property type="component" value="Unassembled WGS sequence"/>
</dbReference>
<evidence type="ECO:0000313" key="11">
    <source>
        <dbReference type="Proteomes" id="UP000199663"/>
    </source>
</evidence>
<feature type="chain" id="PRO_5046332687" evidence="8">
    <location>
        <begin position="22"/>
        <end position="1017"/>
    </location>
</feature>
<accession>A0A1H3SUU3</accession>
<feature type="signal peptide" evidence="8">
    <location>
        <begin position="1"/>
        <end position="21"/>
    </location>
</feature>
<dbReference type="Gene3D" id="2.170.130.10">
    <property type="entry name" value="TonB-dependent receptor, plug domain"/>
    <property type="match status" value="1"/>
</dbReference>
<dbReference type="PROSITE" id="PS52016">
    <property type="entry name" value="TONB_DEPENDENT_REC_3"/>
    <property type="match status" value="1"/>
</dbReference>
<feature type="domain" description="TonB-dependent receptor plug" evidence="9">
    <location>
        <begin position="117"/>
        <end position="230"/>
    </location>
</feature>
<proteinExistence type="inferred from homology"/>
<dbReference type="SUPFAM" id="SSF56935">
    <property type="entry name" value="Porins"/>
    <property type="match status" value="1"/>
</dbReference>
<dbReference type="EMBL" id="FNQC01000013">
    <property type="protein sequence ID" value="SDZ41301.1"/>
    <property type="molecule type" value="Genomic_DNA"/>
</dbReference>
<evidence type="ECO:0000256" key="4">
    <source>
        <dbReference type="ARBA" id="ARBA00022692"/>
    </source>
</evidence>
<dbReference type="RefSeq" id="WP_019599043.1">
    <property type="nucleotide sequence ID" value="NZ_FNQC01000013.1"/>
</dbReference>
<evidence type="ECO:0000256" key="7">
    <source>
        <dbReference type="PROSITE-ProRule" id="PRU01360"/>
    </source>
</evidence>
<evidence type="ECO:0000256" key="2">
    <source>
        <dbReference type="ARBA" id="ARBA00022448"/>
    </source>
</evidence>
<dbReference type="InterPro" id="IPR036942">
    <property type="entry name" value="Beta-barrel_TonB_sf"/>
</dbReference>
<keyword evidence="5 7" id="KW-0472">Membrane</keyword>
<dbReference type="Pfam" id="PF07715">
    <property type="entry name" value="Plug"/>
    <property type="match status" value="1"/>
</dbReference>
<dbReference type="NCBIfam" id="TIGR04057">
    <property type="entry name" value="SusC_RagA_signa"/>
    <property type="match status" value="1"/>
</dbReference>
<keyword evidence="4 7" id="KW-0812">Transmembrane</keyword>
<evidence type="ECO:0000313" key="10">
    <source>
        <dbReference type="EMBL" id="SDZ41301.1"/>
    </source>
</evidence>
<name>A0A1H3SUU3_9BACT</name>
<dbReference type="InterPro" id="IPR023996">
    <property type="entry name" value="TonB-dep_OMP_SusC/RagA"/>
</dbReference>
<dbReference type="InterPro" id="IPR023997">
    <property type="entry name" value="TonB-dep_OMP_SusC/RagA_CS"/>
</dbReference>
<comment type="similarity">
    <text evidence="7">Belongs to the TonB-dependent receptor family.</text>
</comment>
<organism evidence="10 11">
    <name type="scientific">Rhodonellum ikkaensis</name>
    <dbReference type="NCBI Taxonomy" id="336829"/>
    <lineage>
        <taxon>Bacteria</taxon>
        <taxon>Pseudomonadati</taxon>
        <taxon>Bacteroidota</taxon>
        <taxon>Cytophagia</taxon>
        <taxon>Cytophagales</taxon>
        <taxon>Cytophagaceae</taxon>
        <taxon>Rhodonellum</taxon>
    </lineage>
</organism>
<dbReference type="Pfam" id="PF13715">
    <property type="entry name" value="CarbopepD_reg_2"/>
    <property type="match status" value="1"/>
</dbReference>
<evidence type="ECO:0000256" key="6">
    <source>
        <dbReference type="ARBA" id="ARBA00023237"/>
    </source>
</evidence>
<dbReference type="SUPFAM" id="SSF49464">
    <property type="entry name" value="Carboxypeptidase regulatory domain-like"/>
    <property type="match status" value="1"/>
</dbReference>
<dbReference type="InterPro" id="IPR039426">
    <property type="entry name" value="TonB-dep_rcpt-like"/>
</dbReference>
<dbReference type="NCBIfam" id="TIGR04056">
    <property type="entry name" value="OMP_RagA_SusC"/>
    <property type="match status" value="1"/>
</dbReference>
<keyword evidence="3 7" id="KW-1134">Transmembrane beta strand</keyword>
<keyword evidence="2 7" id="KW-0813">Transport</keyword>
<gene>
    <name evidence="10" type="ORF">SAMN05444412_113108</name>
</gene>
<dbReference type="Gene3D" id="2.60.40.1120">
    <property type="entry name" value="Carboxypeptidase-like, regulatory domain"/>
    <property type="match status" value="1"/>
</dbReference>
<dbReference type="InterPro" id="IPR012910">
    <property type="entry name" value="Plug_dom"/>
</dbReference>